<keyword evidence="2" id="KW-1185">Reference proteome</keyword>
<reference evidence="1" key="1">
    <citation type="submission" date="2023-07" db="EMBL/GenBank/DDBJ databases">
        <title>Genomic Encyclopedia of Type Strains, Phase IV (KMG-IV): sequencing the most valuable type-strain genomes for metagenomic binning, comparative biology and taxonomic classification.</title>
        <authorList>
            <person name="Goeker M."/>
        </authorList>
    </citation>
    <scope>NUCLEOTIDE SEQUENCE</scope>
    <source>
        <strain evidence="1">DSM 24202</strain>
    </source>
</reference>
<organism evidence="1 2">
    <name type="scientific">Oligosphaera ethanolica</name>
    <dbReference type="NCBI Taxonomy" id="760260"/>
    <lineage>
        <taxon>Bacteria</taxon>
        <taxon>Pseudomonadati</taxon>
        <taxon>Lentisphaerota</taxon>
        <taxon>Oligosphaeria</taxon>
        <taxon>Oligosphaerales</taxon>
        <taxon>Oligosphaeraceae</taxon>
        <taxon>Oligosphaera</taxon>
    </lineage>
</organism>
<comment type="caution">
    <text evidence="1">The sequence shown here is derived from an EMBL/GenBank/DDBJ whole genome shotgun (WGS) entry which is preliminary data.</text>
</comment>
<evidence type="ECO:0000313" key="2">
    <source>
        <dbReference type="Proteomes" id="UP001238163"/>
    </source>
</evidence>
<dbReference type="RefSeq" id="WP_307260853.1">
    <property type="nucleotide sequence ID" value="NZ_JAUSVL010000001.1"/>
</dbReference>
<sequence>MNTKHCGIDALRRDLTKRFIDQLLVYLAVQGHSDDSADEDEPPPTLPHATSIGHGAAVKALVADFAMDKLAAGQIRLLSQPDSLCHVLLLRQWDSASYLIVPFSRFPLPATDEELLLNDGRTDYLAVLQLWNARSIHALFLRRSWLVDTLTDSELTTARQALAFVQTGQVLPEEILSHMALPIQSADDPRLDYKAATLDRFAALDSADFAWMEQCDHFAQHAAWRSSATTPAGRENTIQPVDFSRRRRLRVAEQELQYAAAGAVQRSPCWRVPLPANQALPAMAHGDLATTGPAVDAVYARYYGGPFAALQPDQYRTLLWDLSDCDLPMGSYDALFIHSKRRTLLASGYARVDEEDSSVVLSDWLPCEHPPLASAADLTILLCETAVL</sequence>
<evidence type="ECO:0000313" key="1">
    <source>
        <dbReference type="EMBL" id="MDQ0289430.1"/>
    </source>
</evidence>
<accession>A0AAE3VFB9</accession>
<proteinExistence type="predicted"/>
<protein>
    <submittedName>
        <fullName evidence="1">Uncharacterized protein</fullName>
    </submittedName>
</protein>
<dbReference type="EMBL" id="JAUSVL010000001">
    <property type="protein sequence ID" value="MDQ0289430.1"/>
    <property type="molecule type" value="Genomic_DNA"/>
</dbReference>
<name>A0AAE3VFB9_9BACT</name>
<dbReference type="Proteomes" id="UP001238163">
    <property type="component" value="Unassembled WGS sequence"/>
</dbReference>
<gene>
    <name evidence="1" type="ORF">J3R75_001537</name>
</gene>
<dbReference type="AlphaFoldDB" id="A0AAE3VFB9"/>